<comment type="caution">
    <text evidence="9">The sequence shown here is derived from an EMBL/GenBank/DDBJ whole genome shotgun (WGS) entry which is preliminary data.</text>
</comment>
<evidence type="ECO:0000313" key="10">
    <source>
        <dbReference type="Proteomes" id="UP000094580"/>
    </source>
</evidence>
<evidence type="ECO:0000256" key="5">
    <source>
        <dbReference type="ARBA" id="ARBA00022989"/>
    </source>
</evidence>
<sequence>MKKQQIYIILFCIMVVWGFNVIATKVLVENFMPVTMTAIRVFTAGVSVFIILFLIKKVRLLTRREFGYVFFAMLLNVVAHHYFLSIGLSQTSASNGGLILGMGPLLTALLSVFFLGSVMNFVRILGVLFGFAGVAFIVFQSGGGFHGVSHGDFYVFLAILAQASSFVLIKKVSKTLDPRLMTGYMLVMGSIILFGISQILEPGGMASMVHHSVGIWAVFFASAVIATAMGHMLYNFALGKVGTTEAAIFLNLNPFFSLIGAVLFLGEKIVLTQVVGFILILIGVLFGSGVYEDVSRKFKRDNQIQI</sequence>
<feature type="transmembrane region" description="Helical" evidence="7">
    <location>
        <begin position="7"/>
        <end position="28"/>
    </location>
</feature>
<feature type="transmembrane region" description="Helical" evidence="7">
    <location>
        <begin position="96"/>
        <end position="115"/>
    </location>
</feature>
<keyword evidence="3" id="KW-1003">Cell membrane</keyword>
<accession>A0ABX2ZKR7</accession>
<comment type="similarity">
    <text evidence="2">Belongs to the EamA transporter family.</text>
</comment>
<protein>
    <recommendedName>
        <fullName evidence="8">EamA domain-containing protein</fullName>
    </recommendedName>
</protein>
<evidence type="ECO:0000259" key="8">
    <source>
        <dbReference type="Pfam" id="PF00892"/>
    </source>
</evidence>
<feature type="domain" description="EamA" evidence="8">
    <location>
        <begin position="7"/>
        <end position="138"/>
    </location>
</feature>
<evidence type="ECO:0000256" key="1">
    <source>
        <dbReference type="ARBA" id="ARBA00004651"/>
    </source>
</evidence>
<feature type="domain" description="EamA" evidence="8">
    <location>
        <begin position="151"/>
        <end position="286"/>
    </location>
</feature>
<dbReference type="InterPro" id="IPR037185">
    <property type="entry name" value="EmrE-like"/>
</dbReference>
<keyword evidence="5 7" id="KW-1133">Transmembrane helix</keyword>
<feature type="transmembrane region" description="Helical" evidence="7">
    <location>
        <begin position="181"/>
        <end position="200"/>
    </location>
</feature>
<dbReference type="Proteomes" id="UP000094580">
    <property type="component" value="Unassembled WGS sequence"/>
</dbReference>
<feature type="transmembrane region" description="Helical" evidence="7">
    <location>
        <begin position="66"/>
        <end position="84"/>
    </location>
</feature>
<reference evidence="9 10" key="1">
    <citation type="submission" date="2016-07" db="EMBL/GenBank/DDBJ databases">
        <authorList>
            <person name="Townsley L."/>
            <person name="Shank E.A."/>
        </authorList>
    </citation>
    <scope>NUCLEOTIDE SEQUENCE [LARGE SCALE GENOMIC DNA]</scope>
    <source>
        <strain evidence="9 10">CH01</strain>
    </source>
</reference>
<feature type="transmembrane region" description="Helical" evidence="7">
    <location>
        <begin position="212"/>
        <end position="234"/>
    </location>
</feature>
<evidence type="ECO:0000256" key="7">
    <source>
        <dbReference type="SAM" id="Phobius"/>
    </source>
</evidence>
<feature type="transmembrane region" description="Helical" evidence="7">
    <location>
        <begin position="34"/>
        <end position="54"/>
    </location>
</feature>
<keyword evidence="10" id="KW-1185">Reference proteome</keyword>
<feature type="transmembrane region" description="Helical" evidence="7">
    <location>
        <begin position="153"/>
        <end position="169"/>
    </location>
</feature>
<evidence type="ECO:0000256" key="3">
    <source>
        <dbReference type="ARBA" id="ARBA00022475"/>
    </source>
</evidence>
<proteinExistence type="inferred from homology"/>
<feature type="transmembrane region" description="Helical" evidence="7">
    <location>
        <begin position="271"/>
        <end position="291"/>
    </location>
</feature>
<organism evidence="9 10">
    <name type="scientific">Gottfriedia luciferensis</name>
    <dbReference type="NCBI Taxonomy" id="178774"/>
    <lineage>
        <taxon>Bacteria</taxon>
        <taxon>Bacillati</taxon>
        <taxon>Bacillota</taxon>
        <taxon>Bacilli</taxon>
        <taxon>Bacillales</taxon>
        <taxon>Bacillaceae</taxon>
        <taxon>Gottfriedia</taxon>
    </lineage>
</organism>
<evidence type="ECO:0000313" key="9">
    <source>
        <dbReference type="EMBL" id="ODG89992.1"/>
    </source>
</evidence>
<evidence type="ECO:0000256" key="6">
    <source>
        <dbReference type="ARBA" id="ARBA00023136"/>
    </source>
</evidence>
<name>A0ABX2ZKR7_9BACI</name>
<dbReference type="EMBL" id="MDKC01000036">
    <property type="protein sequence ID" value="ODG89992.1"/>
    <property type="molecule type" value="Genomic_DNA"/>
</dbReference>
<evidence type="ECO:0000256" key="4">
    <source>
        <dbReference type="ARBA" id="ARBA00022692"/>
    </source>
</evidence>
<feature type="transmembrane region" description="Helical" evidence="7">
    <location>
        <begin position="122"/>
        <end position="141"/>
    </location>
</feature>
<feature type="transmembrane region" description="Helical" evidence="7">
    <location>
        <begin position="246"/>
        <end position="265"/>
    </location>
</feature>
<keyword evidence="4 7" id="KW-0812">Transmembrane</keyword>
<dbReference type="SUPFAM" id="SSF103481">
    <property type="entry name" value="Multidrug resistance efflux transporter EmrE"/>
    <property type="match status" value="2"/>
</dbReference>
<dbReference type="InterPro" id="IPR000620">
    <property type="entry name" value="EamA_dom"/>
</dbReference>
<dbReference type="RefSeq" id="WP_069035321.1">
    <property type="nucleotide sequence ID" value="NZ_MDKC01000036.1"/>
</dbReference>
<keyword evidence="6 7" id="KW-0472">Membrane</keyword>
<dbReference type="Pfam" id="PF00892">
    <property type="entry name" value="EamA"/>
    <property type="match status" value="2"/>
</dbReference>
<dbReference type="PANTHER" id="PTHR32322">
    <property type="entry name" value="INNER MEMBRANE TRANSPORTER"/>
    <property type="match status" value="1"/>
</dbReference>
<evidence type="ECO:0000256" key="2">
    <source>
        <dbReference type="ARBA" id="ARBA00007362"/>
    </source>
</evidence>
<gene>
    <name evidence="9" type="ORF">BED47_14085</name>
</gene>
<dbReference type="PANTHER" id="PTHR32322:SF18">
    <property type="entry name" value="S-ADENOSYLMETHIONINE_S-ADENOSYLHOMOCYSTEINE TRANSPORTER"/>
    <property type="match status" value="1"/>
</dbReference>
<dbReference type="InterPro" id="IPR050638">
    <property type="entry name" value="AA-Vitamin_Transporters"/>
</dbReference>
<comment type="subcellular location">
    <subcellularLocation>
        <location evidence="1">Cell membrane</location>
        <topology evidence="1">Multi-pass membrane protein</topology>
    </subcellularLocation>
</comment>